<accession>A0A7W6RCH4</accession>
<keyword evidence="3" id="KW-1185">Reference proteome</keyword>
<dbReference type="AlphaFoldDB" id="A0A7W6RCH4"/>
<reference evidence="2 3" key="1">
    <citation type="submission" date="2020-08" db="EMBL/GenBank/DDBJ databases">
        <title>Genome sequencing of Purple Non-Sulfur Bacteria from various extreme environments.</title>
        <authorList>
            <person name="Mayer M."/>
        </authorList>
    </citation>
    <scope>NUCLEOTIDE SEQUENCE [LARGE SCALE GENOMIC DNA]</scope>
    <source>
        <strain evidence="2 3">JA131</strain>
    </source>
</reference>
<dbReference type="Proteomes" id="UP000554286">
    <property type="component" value="Unassembled WGS sequence"/>
</dbReference>
<evidence type="ECO:0000256" key="1">
    <source>
        <dbReference type="SAM" id="MobiDB-lite"/>
    </source>
</evidence>
<feature type="compositionally biased region" description="Basic and acidic residues" evidence="1">
    <location>
        <begin position="20"/>
        <end position="36"/>
    </location>
</feature>
<dbReference type="EMBL" id="JACIGK010000009">
    <property type="protein sequence ID" value="MBB4265875.1"/>
    <property type="molecule type" value="Genomic_DNA"/>
</dbReference>
<evidence type="ECO:0000313" key="2">
    <source>
        <dbReference type="EMBL" id="MBB4265875.1"/>
    </source>
</evidence>
<dbReference type="RefSeq" id="WP_184043676.1">
    <property type="nucleotide sequence ID" value="NZ_JACIGK010000009.1"/>
</dbReference>
<feature type="region of interest" description="Disordered" evidence="1">
    <location>
        <begin position="20"/>
        <end position="56"/>
    </location>
</feature>
<sequence>MSLQDNKYVQAMQNDFDTLKKKWDELRGGSEAKPESGDAPGEGADDDGQSSKLMETAWQDFKEQSEKLQAAGGTASEELRGSYEAARDSFKRILDSYRKG</sequence>
<comment type="caution">
    <text evidence="2">The sequence shown here is derived from an EMBL/GenBank/DDBJ whole genome shotgun (WGS) entry which is preliminary data.</text>
</comment>
<organism evidence="2 3">
    <name type="scientific">Roseospira visakhapatnamensis</name>
    <dbReference type="NCBI Taxonomy" id="390880"/>
    <lineage>
        <taxon>Bacteria</taxon>
        <taxon>Pseudomonadati</taxon>
        <taxon>Pseudomonadota</taxon>
        <taxon>Alphaproteobacteria</taxon>
        <taxon>Rhodospirillales</taxon>
        <taxon>Rhodospirillaceae</taxon>
        <taxon>Roseospira</taxon>
    </lineage>
</organism>
<evidence type="ECO:0000313" key="3">
    <source>
        <dbReference type="Proteomes" id="UP000554286"/>
    </source>
</evidence>
<gene>
    <name evidence="2" type="ORF">GGD89_001500</name>
</gene>
<proteinExistence type="predicted"/>
<protein>
    <submittedName>
        <fullName evidence="2">Uncharacterized protein</fullName>
    </submittedName>
</protein>
<name>A0A7W6RCH4_9PROT</name>